<evidence type="ECO:0000313" key="1">
    <source>
        <dbReference type="EMBL" id="MFC3688648.1"/>
    </source>
</evidence>
<sequence length="212" mass="21443">MADLAEVLRLAAAGVFPPVDGGWERVPPWRDGVEAVVALTGHAFLAVADDVDDAALAALRPDGLGGAHDPRLVTALAAGGWVDSLDVLLAATGGGRPAEESRLVAREDLSAHPRAVAARALRGEVRVVGRPGADPSLVTVGAGVAGLTELGAEVVAGTDGARLVADVVASLPAGSPVLAAVAPGNARSLRSFLRAGFRPVGSVQVYRPARRR</sequence>
<evidence type="ECO:0000313" key="2">
    <source>
        <dbReference type="Proteomes" id="UP001595685"/>
    </source>
</evidence>
<dbReference type="RefSeq" id="WP_376983780.1">
    <property type="nucleotide sequence ID" value="NZ_JBHRWW010000005.1"/>
</dbReference>
<proteinExistence type="predicted"/>
<comment type="caution">
    <text evidence="1">The sequence shown here is derived from an EMBL/GenBank/DDBJ whole genome shotgun (WGS) entry which is preliminary data.</text>
</comment>
<organism evidence="1 2">
    <name type="scientific">Aquipuribacter hungaricus</name>
    <dbReference type="NCBI Taxonomy" id="545624"/>
    <lineage>
        <taxon>Bacteria</taxon>
        <taxon>Bacillati</taxon>
        <taxon>Actinomycetota</taxon>
        <taxon>Actinomycetes</taxon>
        <taxon>Micrococcales</taxon>
        <taxon>Intrasporangiaceae</taxon>
        <taxon>Aquipuribacter</taxon>
    </lineage>
</organism>
<protein>
    <submittedName>
        <fullName evidence="1">N-acetyltransferase</fullName>
    </submittedName>
</protein>
<dbReference type="EMBL" id="JBHRWW010000005">
    <property type="protein sequence ID" value="MFC3688648.1"/>
    <property type="molecule type" value="Genomic_DNA"/>
</dbReference>
<dbReference type="Proteomes" id="UP001595685">
    <property type="component" value="Unassembled WGS sequence"/>
</dbReference>
<accession>A0ABV7WJC6</accession>
<keyword evidence="2" id="KW-1185">Reference proteome</keyword>
<reference evidence="2" key="1">
    <citation type="journal article" date="2019" name="Int. J. Syst. Evol. Microbiol.">
        <title>The Global Catalogue of Microorganisms (GCM) 10K type strain sequencing project: providing services to taxonomists for standard genome sequencing and annotation.</title>
        <authorList>
            <consortium name="The Broad Institute Genomics Platform"/>
            <consortium name="The Broad Institute Genome Sequencing Center for Infectious Disease"/>
            <person name="Wu L."/>
            <person name="Ma J."/>
        </authorList>
    </citation>
    <scope>NUCLEOTIDE SEQUENCE [LARGE SCALE GENOMIC DNA]</scope>
    <source>
        <strain evidence="2">NCAIM B.02333</strain>
    </source>
</reference>
<gene>
    <name evidence="1" type="ORF">ACFOLH_09875</name>
</gene>
<name>A0ABV7WJC6_9MICO</name>